<dbReference type="Proteomes" id="UP001060414">
    <property type="component" value="Chromosome"/>
</dbReference>
<sequence length="76" mass="8776">MSHTDTCVILFFSNNHVFWAQEVFKEQHIEHRIVPVPRHLSSDCGYCIRAPRDLKEAAVALLNEEGIEIDQVVDEQ</sequence>
<accession>A0ABY5ZI16</accession>
<evidence type="ECO:0000259" key="1">
    <source>
        <dbReference type="Pfam" id="PF11823"/>
    </source>
</evidence>
<protein>
    <submittedName>
        <fullName evidence="2">DUF3343 domain-containing protein</fullName>
    </submittedName>
</protein>
<dbReference type="InterPro" id="IPR021778">
    <property type="entry name" value="Se/S_carrier-like"/>
</dbReference>
<gene>
    <name evidence="2" type="ORF">L9S41_13910</name>
</gene>
<proteinExistence type="predicted"/>
<name>A0ABY5ZI16_9BACT</name>
<reference evidence="2" key="1">
    <citation type="journal article" date="2022" name="Environ. Microbiol.">
        <title>Geoalkalibacter halelectricus SAP #1 sp. nov. possessing extracellular electron transfer and mineral#reducing capabilities from a haloalkaline environment.</title>
        <authorList>
            <person name="Yadav S."/>
            <person name="Singh R."/>
            <person name="Sundharam S.S."/>
            <person name="Chaudhary S."/>
            <person name="Krishnamurthi S."/>
            <person name="Patil S.A."/>
        </authorList>
    </citation>
    <scope>NUCLEOTIDE SEQUENCE</scope>
    <source>
        <strain evidence="2">SAP-1</strain>
    </source>
</reference>
<dbReference type="RefSeq" id="WP_260747124.1">
    <property type="nucleotide sequence ID" value="NZ_CP092109.1"/>
</dbReference>
<dbReference type="Pfam" id="PF11823">
    <property type="entry name" value="Se_S_carrier"/>
    <property type="match status" value="1"/>
</dbReference>
<organism evidence="2 3">
    <name type="scientific">Geoalkalibacter halelectricus</name>
    <dbReference type="NCBI Taxonomy" id="2847045"/>
    <lineage>
        <taxon>Bacteria</taxon>
        <taxon>Pseudomonadati</taxon>
        <taxon>Thermodesulfobacteriota</taxon>
        <taxon>Desulfuromonadia</taxon>
        <taxon>Desulfuromonadales</taxon>
        <taxon>Geoalkalibacteraceae</taxon>
        <taxon>Geoalkalibacter</taxon>
    </lineage>
</organism>
<keyword evidence="3" id="KW-1185">Reference proteome</keyword>
<dbReference type="EMBL" id="CP092109">
    <property type="protein sequence ID" value="UWZ78766.1"/>
    <property type="molecule type" value="Genomic_DNA"/>
</dbReference>
<evidence type="ECO:0000313" key="2">
    <source>
        <dbReference type="EMBL" id="UWZ78766.1"/>
    </source>
</evidence>
<feature type="domain" description="Putative Se/S carrier protein-like" evidence="1">
    <location>
        <begin position="7"/>
        <end position="73"/>
    </location>
</feature>
<evidence type="ECO:0000313" key="3">
    <source>
        <dbReference type="Proteomes" id="UP001060414"/>
    </source>
</evidence>